<dbReference type="SUPFAM" id="SSF63829">
    <property type="entry name" value="Calcium-dependent phosphotriesterase"/>
    <property type="match status" value="1"/>
</dbReference>
<comment type="caution">
    <text evidence="1">The sequence shown here is derived from an EMBL/GenBank/DDBJ whole genome shotgun (WGS) entry which is preliminary data.</text>
</comment>
<evidence type="ECO:0000313" key="2">
    <source>
        <dbReference type="Proteomes" id="UP000250369"/>
    </source>
</evidence>
<keyword evidence="2" id="KW-1185">Reference proteome</keyword>
<dbReference type="EMBL" id="QMFB01000021">
    <property type="protein sequence ID" value="RAV16365.1"/>
    <property type="molecule type" value="Genomic_DNA"/>
</dbReference>
<dbReference type="AlphaFoldDB" id="A0A329M8R3"/>
<dbReference type="Pfam" id="PF13385">
    <property type="entry name" value="Laminin_G_3"/>
    <property type="match status" value="1"/>
</dbReference>
<dbReference type="InterPro" id="IPR013320">
    <property type="entry name" value="ConA-like_dom_sf"/>
</dbReference>
<dbReference type="OrthoDB" id="2806980at2"/>
<evidence type="ECO:0000313" key="1">
    <source>
        <dbReference type="EMBL" id="RAV16365.1"/>
    </source>
</evidence>
<reference evidence="1 2" key="1">
    <citation type="journal article" date="2009" name="Int. J. Syst. Evol. Microbiol.">
        <title>Paenibacillus contaminans sp. nov., isolated from a contaminated laboratory plate.</title>
        <authorList>
            <person name="Chou J.H."/>
            <person name="Lee J.H."/>
            <person name="Lin M.C."/>
            <person name="Chang P.S."/>
            <person name="Arun A.B."/>
            <person name="Young C.C."/>
            <person name="Chen W.M."/>
        </authorList>
    </citation>
    <scope>NUCLEOTIDE SEQUENCE [LARGE SCALE GENOMIC DNA]</scope>
    <source>
        <strain evidence="1 2">CKOBP-6</strain>
    </source>
</reference>
<name>A0A329M8R3_9BACL</name>
<gene>
    <name evidence="1" type="ORF">DQG23_28505</name>
</gene>
<proteinExistence type="predicted"/>
<accession>A0A329M8R3</accession>
<dbReference type="SUPFAM" id="SSF49899">
    <property type="entry name" value="Concanavalin A-like lectins/glucanases"/>
    <property type="match status" value="2"/>
</dbReference>
<dbReference type="Gene3D" id="2.60.120.200">
    <property type="match status" value="2"/>
</dbReference>
<dbReference type="Proteomes" id="UP000250369">
    <property type="component" value="Unassembled WGS sequence"/>
</dbReference>
<sequence length="550" mass="61334">MLIAQWSLKGSGRDGCGKHHGQMHNVEFVEGVDGQPGGAAYFNGIDSFIEVEDQAGLHFDDGDFTVTAWVKAPKHAHPVGDVLSKFDADARRGFHLTVGGNSSGYSSVSDNRVVLFGMDNAVTGEWRDCGKPREDNTLIAGLVVYKNKLYASMADALTNEEACKVYRYEGNGRWTDVGRVGKDPRTRSVQAMIVHDGELYVGTGVWDWTKMYANLCGPTRLFRYVKDHEWVDCGAFGKGQTTISLASYQGKIYTGDDRGQCFSYDGKGNWEFCGQIGVGGHDDRLDSMTVWKERLYGCTHSDVYIYEGGRTWRRISQQPLMQTQLHKIHVHRGELLVGTWPDGKIIRYLGGEEWEDLGETGIDSSYKINEVNDLIAYNGKLYAGVIPKSEVFRFDGLHQWENMAQLVDNADWDVYDIETWCRIPCFATYGGLLYAGTSTCHGRASDNPDANVGKVFSYEAGKCVSYDDDIGTEWAHIAAVRSNNSLQLYVNGELVSEKSDFSSQDYDLSNKISLKIGAGEHHYFKGALSDLRIYNNALSADDIRKIREGR</sequence>
<organism evidence="1 2">
    <name type="scientific">Paenibacillus contaminans</name>
    <dbReference type="NCBI Taxonomy" id="450362"/>
    <lineage>
        <taxon>Bacteria</taxon>
        <taxon>Bacillati</taxon>
        <taxon>Bacillota</taxon>
        <taxon>Bacilli</taxon>
        <taxon>Bacillales</taxon>
        <taxon>Paenibacillaceae</taxon>
        <taxon>Paenibacillus</taxon>
    </lineage>
</organism>
<protein>
    <recommendedName>
        <fullName evidence="3">LamG-like jellyroll fold domain-containing protein</fullName>
    </recommendedName>
</protein>
<evidence type="ECO:0008006" key="3">
    <source>
        <dbReference type="Google" id="ProtNLM"/>
    </source>
</evidence>
<dbReference type="RefSeq" id="WP_113034443.1">
    <property type="nucleotide sequence ID" value="NZ_QMFB01000021.1"/>
</dbReference>